<proteinExistence type="predicted"/>
<dbReference type="KEGG" id="nst:Nstercoris_01770"/>
<evidence type="ECO:0000313" key="3">
    <source>
        <dbReference type="Proteomes" id="UP000316473"/>
    </source>
</evidence>
<protein>
    <recommendedName>
        <fullName evidence="1">Insertion element IS402-like domain-containing protein</fullName>
    </recommendedName>
</protein>
<dbReference type="Pfam" id="PF13340">
    <property type="entry name" value="DUF4096"/>
    <property type="match status" value="1"/>
</dbReference>
<keyword evidence="3" id="KW-1185">Reference proteome</keyword>
<dbReference type="AlphaFoldDB" id="A0A4Y1YMV9"/>
<feature type="domain" description="Insertion element IS402-like" evidence="1">
    <location>
        <begin position="15"/>
        <end position="87"/>
    </location>
</feature>
<dbReference type="InterPro" id="IPR052909">
    <property type="entry name" value="Transposase_6_like"/>
</dbReference>
<organism evidence="2 3">
    <name type="scientific">Nitrosomonas stercoris</name>
    <dbReference type="NCBI Taxonomy" id="1444684"/>
    <lineage>
        <taxon>Bacteria</taxon>
        <taxon>Pseudomonadati</taxon>
        <taxon>Pseudomonadota</taxon>
        <taxon>Betaproteobacteria</taxon>
        <taxon>Nitrosomonadales</taxon>
        <taxon>Nitrosomonadaceae</taxon>
        <taxon>Nitrosomonas</taxon>
    </lineage>
</organism>
<dbReference type="EMBL" id="AP019755">
    <property type="protein sequence ID" value="BBL35502.1"/>
    <property type="molecule type" value="Genomic_DNA"/>
</dbReference>
<dbReference type="Proteomes" id="UP000316473">
    <property type="component" value="Chromosome"/>
</dbReference>
<dbReference type="InterPro" id="IPR025161">
    <property type="entry name" value="IS402-like_dom"/>
</dbReference>
<dbReference type="PANTHER" id="PTHR46637:SF1">
    <property type="entry name" value="BLL5188 PROTEIN"/>
    <property type="match status" value="1"/>
</dbReference>
<dbReference type="PANTHER" id="PTHR46637">
    <property type="entry name" value="TIS1421-TRANSPOSASE PROTEIN A"/>
    <property type="match status" value="1"/>
</dbReference>
<gene>
    <name evidence="2" type="ORF">Nstercoris_01770</name>
</gene>
<reference evidence="2 3" key="1">
    <citation type="submission" date="2019-06" db="EMBL/GenBank/DDBJ databases">
        <title>Nitrosomonas stercoris KYUHI-S whole genome shotgun sequence.</title>
        <authorList>
            <person name="Nakagawa T."/>
            <person name="Tsuchiya Y."/>
            <person name="Takahashi R."/>
        </authorList>
    </citation>
    <scope>NUCLEOTIDE SEQUENCE [LARGE SCALE GENOMIC DNA]</scope>
    <source>
        <strain evidence="2 3">KYUHI-S</strain>
    </source>
</reference>
<dbReference type="NCBIfam" id="NF033580">
    <property type="entry name" value="transpos_IS5_3"/>
    <property type="match status" value="1"/>
</dbReference>
<name>A0A4Y1YMV9_9PROT</name>
<evidence type="ECO:0000313" key="2">
    <source>
        <dbReference type="EMBL" id="BBL35502.1"/>
    </source>
</evidence>
<sequence>MKGVLMTQSHRRHDISDQVWLLLKDHLPGREGAWGGVATDNRQFINAVFWIIRTGAPWRDLPPDYGGWSNTHRRFIRWRDKGIWEKLLEILIDDPDYEWLMIDASHCKVHPHASGAKGGNQTISQTKGGSTPRYTWPWMRMVCRSESLLHKVPLLIARRLAT</sequence>
<accession>A0A4Y1YMV9</accession>
<evidence type="ECO:0000259" key="1">
    <source>
        <dbReference type="Pfam" id="PF13340"/>
    </source>
</evidence>